<dbReference type="InterPro" id="IPR029069">
    <property type="entry name" value="HotDog_dom_sf"/>
</dbReference>
<comment type="caution">
    <text evidence="3">The sequence shown here is derived from an EMBL/GenBank/DDBJ whole genome shotgun (WGS) entry which is preliminary data.</text>
</comment>
<dbReference type="Gene3D" id="3.10.129.10">
    <property type="entry name" value="Hotdog Thioesterase"/>
    <property type="match status" value="1"/>
</dbReference>
<dbReference type="InterPro" id="IPR003736">
    <property type="entry name" value="PAAI_dom"/>
</dbReference>
<dbReference type="AlphaFoldDB" id="A0A2A4XAV4"/>
<dbReference type="SUPFAM" id="SSF54637">
    <property type="entry name" value="Thioesterase/thiol ester dehydrase-isomerase"/>
    <property type="match status" value="1"/>
</dbReference>
<dbReference type="InterPro" id="IPR006683">
    <property type="entry name" value="Thioestr_dom"/>
</dbReference>
<dbReference type="GO" id="GO:0016289">
    <property type="term" value="F:acyl-CoA hydrolase activity"/>
    <property type="evidence" value="ECO:0007669"/>
    <property type="project" value="UniProtKB-ARBA"/>
</dbReference>
<keyword evidence="1" id="KW-0378">Hydrolase</keyword>
<sequence>MEEFLSKEFPQANFLIESFDEDSVTIRRTVTTEDLRPGGTVSGPTMMSLADCAIYIAILREIGLVALAVTTSLNFNFLRKPVASKDILGVCKMLKLGRTLAVAEVTIYSDGDDRPVAHSVGTYSIPPNK</sequence>
<proteinExistence type="predicted"/>
<dbReference type="NCBIfam" id="TIGR00369">
    <property type="entry name" value="unchar_dom_1"/>
    <property type="match status" value="1"/>
</dbReference>
<evidence type="ECO:0000256" key="1">
    <source>
        <dbReference type="ARBA" id="ARBA00022801"/>
    </source>
</evidence>
<name>A0A2A4XAV4_9GAMM</name>
<reference evidence="4" key="1">
    <citation type="submission" date="2017-08" db="EMBL/GenBank/DDBJ databases">
        <title>A dynamic microbial community with high functional redundancy inhabits the cold, oxic subseafloor aquifer.</title>
        <authorList>
            <person name="Tully B.J."/>
            <person name="Wheat C.G."/>
            <person name="Glazer B.T."/>
            <person name="Huber J.A."/>
        </authorList>
    </citation>
    <scope>NUCLEOTIDE SEQUENCE [LARGE SCALE GENOMIC DNA]</scope>
</reference>
<feature type="domain" description="Thioesterase" evidence="2">
    <location>
        <begin position="38"/>
        <end position="113"/>
    </location>
</feature>
<evidence type="ECO:0000259" key="2">
    <source>
        <dbReference type="Pfam" id="PF03061"/>
    </source>
</evidence>
<dbReference type="Pfam" id="PF03061">
    <property type="entry name" value="4HBT"/>
    <property type="match status" value="1"/>
</dbReference>
<accession>A0A2A4XAV4</accession>
<dbReference type="EMBL" id="NVUL01000014">
    <property type="protein sequence ID" value="PCI79768.1"/>
    <property type="molecule type" value="Genomic_DNA"/>
</dbReference>
<protein>
    <submittedName>
        <fullName evidence="3">Thioesterase</fullName>
    </submittedName>
</protein>
<evidence type="ECO:0000313" key="3">
    <source>
        <dbReference type="EMBL" id="PCI79768.1"/>
    </source>
</evidence>
<gene>
    <name evidence="3" type="ORF">COB20_04065</name>
</gene>
<evidence type="ECO:0000313" key="4">
    <source>
        <dbReference type="Proteomes" id="UP000218767"/>
    </source>
</evidence>
<dbReference type="CDD" id="cd03443">
    <property type="entry name" value="PaaI_thioesterase"/>
    <property type="match status" value="1"/>
</dbReference>
<dbReference type="Proteomes" id="UP000218767">
    <property type="component" value="Unassembled WGS sequence"/>
</dbReference>
<organism evidence="3 4">
    <name type="scientific">SAR86 cluster bacterium</name>
    <dbReference type="NCBI Taxonomy" id="2030880"/>
    <lineage>
        <taxon>Bacteria</taxon>
        <taxon>Pseudomonadati</taxon>
        <taxon>Pseudomonadota</taxon>
        <taxon>Gammaproteobacteria</taxon>
        <taxon>SAR86 cluster</taxon>
    </lineage>
</organism>